<evidence type="ECO:0000259" key="1">
    <source>
        <dbReference type="PROSITE" id="PS50035"/>
    </source>
</evidence>
<reference evidence="2 3" key="2">
    <citation type="journal article" date="2011" name="J. Bacteriol.">
        <title>Complete genome sequences for the anaerobic, extremely thermophilic plant biomass-degrading bacteria Caldicellulosiruptor hydrothermalis, Caldicellulosiruptor kristjanssonii, Caldicellulosiruptor kronotskyensis, Caldicellulosiruptor owensenis, and Caldicellulosiruptor lactoaceticus.</title>
        <authorList>
            <person name="Blumer-Schuette S.E."/>
            <person name="Ozdemir I."/>
            <person name="Mistry D."/>
            <person name="Lucas S."/>
            <person name="Lapidus A."/>
            <person name="Cheng J.F."/>
            <person name="Goodwin L.A."/>
            <person name="Pitluck S."/>
            <person name="Land M.L."/>
            <person name="Hauser L.J."/>
            <person name="Woyke T."/>
            <person name="Mikhailova N."/>
            <person name="Pati A."/>
            <person name="Kyrpides N.C."/>
            <person name="Ivanova N."/>
            <person name="Detter J.C."/>
            <person name="Walston-Davenport K."/>
            <person name="Han S."/>
            <person name="Adams M.W."/>
            <person name="Kelly R.M."/>
        </authorList>
    </citation>
    <scope>NUCLEOTIDE SEQUENCE [LARGE SCALE GENOMIC DNA]</scope>
    <source>
        <strain evidence="3">DSM 18902 / VKM B-2412 / 2002</strain>
    </source>
</reference>
<sequence>MLHFVTTLKDEFIRYIPTLEKKITILSAYVTYEAFLFVNNELIKNKKDNIEKVIVLRFDLKDFYNSVSEFKFEESIKKYKWKVYINFDMHSKNYYFDDKFAIIGSHNLTKSGIGLVKVGESNIKESGIVCNLTSSMLQYIEEVIKSSIEVDETLATILDNFINQSKEKQTLSEVEELDSELKKSLLLKKINKTAVTINKEESQDIEKVLLQIIKKSPHNFLEEIPLEERALYKFIQYNEWFRNYIIDLDRNEFSLHRPFENLVKLYKLKNKIYREKVDLENPKIPQESIEELAIKIKEKFNITVIKDRVSLLGDKILFKVFHPNH</sequence>
<dbReference type="InterPro" id="IPR001736">
    <property type="entry name" value="PLipase_D/transphosphatidylase"/>
</dbReference>
<dbReference type="PATRIC" id="fig|632348.3.peg.25"/>
<accession>E4SC16</accession>
<dbReference type="AlphaFoldDB" id="E4SC16"/>
<organism evidence="2 3">
    <name type="scientific">Caldicellulosiruptor kronotskyensis (strain DSM 18902 / VKM B-2412 / 2002)</name>
    <dbReference type="NCBI Taxonomy" id="632348"/>
    <lineage>
        <taxon>Bacteria</taxon>
        <taxon>Bacillati</taxon>
        <taxon>Bacillota</taxon>
        <taxon>Bacillota incertae sedis</taxon>
        <taxon>Caldicellulosiruptorales</taxon>
        <taxon>Caldicellulosiruptoraceae</taxon>
        <taxon>Caldicellulosiruptor</taxon>
    </lineage>
</organism>
<gene>
    <name evidence="2" type="ordered locus">Calkro_0022</name>
</gene>
<dbReference type="CDD" id="cd09117">
    <property type="entry name" value="PLDc_Bfil_DEXD_like"/>
    <property type="match status" value="1"/>
</dbReference>
<keyword evidence="3" id="KW-1185">Reference proteome</keyword>
<dbReference type="GO" id="GO:0006793">
    <property type="term" value="P:phosphorus metabolic process"/>
    <property type="evidence" value="ECO:0007669"/>
    <property type="project" value="UniProtKB-ARBA"/>
</dbReference>
<feature type="domain" description="PLD phosphodiesterase" evidence="1">
    <location>
        <begin position="85"/>
        <end position="112"/>
    </location>
</feature>
<protein>
    <recommendedName>
        <fullName evidence="1">PLD phosphodiesterase domain-containing protein</fullName>
    </recommendedName>
</protein>
<name>E4SC16_CALK2</name>
<dbReference type="KEGG" id="ckn:Calkro_0022"/>
<dbReference type="RefSeq" id="WP_013429098.1">
    <property type="nucleotide sequence ID" value="NC_014720.1"/>
</dbReference>
<reference key="1">
    <citation type="submission" date="2010-11" db="EMBL/GenBank/DDBJ databases">
        <title>Complete sequence of Caldicellulosiruptor kronotskyensis 2002.</title>
        <authorList>
            <consortium name="US DOE Joint Genome Institute"/>
            <person name="Lucas S."/>
            <person name="Copeland A."/>
            <person name="Lapidus A."/>
            <person name="Cheng J.-F."/>
            <person name="Bruce D."/>
            <person name="Goodwin L."/>
            <person name="Pitluck S."/>
            <person name="Davenport K."/>
            <person name="Detter J.C."/>
            <person name="Han C."/>
            <person name="Tapia R."/>
            <person name="Land M."/>
            <person name="Hauser L."/>
            <person name="Jeffries C."/>
            <person name="Kyrpides N."/>
            <person name="Ivanova N."/>
            <person name="Mikhailova N."/>
            <person name="Blumer-Schuette S.E."/>
            <person name="Kelly R.M."/>
            <person name="Woyke T."/>
        </authorList>
    </citation>
    <scope>NUCLEOTIDE SEQUENCE</scope>
    <source>
        <strain>2002</strain>
    </source>
</reference>
<dbReference type="PROSITE" id="PS50035">
    <property type="entry name" value="PLD"/>
    <property type="match status" value="1"/>
</dbReference>
<dbReference type="Pfam" id="PF13091">
    <property type="entry name" value="PLDc_2"/>
    <property type="match status" value="1"/>
</dbReference>
<dbReference type="HOGENOM" id="CLU_854387_0_0_9"/>
<dbReference type="Proteomes" id="UP000006835">
    <property type="component" value="Chromosome"/>
</dbReference>
<evidence type="ECO:0000313" key="2">
    <source>
        <dbReference type="EMBL" id="ADQ44941.1"/>
    </source>
</evidence>
<dbReference type="Gene3D" id="3.30.870.10">
    <property type="entry name" value="Endonuclease Chain A"/>
    <property type="match status" value="1"/>
</dbReference>
<proteinExistence type="predicted"/>
<evidence type="ECO:0000313" key="3">
    <source>
        <dbReference type="Proteomes" id="UP000006835"/>
    </source>
</evidence>
<dbReference type="EMBL" id="CP002330">
    <property type="protein sequence ID" value="ADQ44941.1"/>
    <property type="molecule type" value="Genomic_DNA"/>
</dbReference>
<dbReference type="InterPro" id="IPR025202">
    <property type="entry name" value="PLD-like_dom"/>
</dbReference>
<dbReference type="SUPFAM" id="SSF56024">
    <property type="entry name" value="Phospholipase D/nuclease"/>
    <property type="match status" value="1"/>
</dbReference>
<dbReference type="GO" id="GO:0003824">
    <property type="term" value="F:catalytic activity"/>
    <property type="evidence" value="ECO:0007669"/>
    <property type="project" value="InterPro"/>
</dbReference>
<dbReference type="OrthoDB" id="9802848at2"/>